<dbReference type="SUPFAM" id="SSF51197">
    <property type="entry name" value="Clavaminate synthase-like"/>
    <property type="match status" value="1"/>
</dbReference>
<feature type="domain" description="TauD/TfdA-like" evidence="2">
    <location>
        <begin position="7"/>
        <end position="152"/>
    </location>
</feature>
<name>A0A9Q4MGL5_XYLFS</name>
<gene>
    <name evidence="3" type="ORF">FG476_03755</name>
</gene>
<reference evidence="3" key="1">
    <citation type="submission" date="2019-05" db="EMBL/GenBank/DDBJ databases">
        <authorList>
            <person name="Castillo A."/>
            <person name="Giampetruzzi A."/>
            <person name="Landa B."/>
            <person name="Saponari M."/>
            <person name="Almeida R.P.P."/>
            <person name="Moralejo E."/>
            <person name="Marco-Noales E."/>
            <person name="Velasco-Amo M.P."/>
            <person name="Roman-Ecija M."/>
            <person name="Navarro I."/>
            <person name="Monterde A."/>
            <person name="Barbe S."/>
        </authorList>
    </citation>
    <scope>NUCLEOTIDE SEQUENCE</scope>
    <source>
        <strain evidence="3">XYL1981</strain>
    </source>
</reference>
<keyword evidence="1" id="KW-0560">Oxidoreductase</keyword>
<protein>
    <recommendedName>
        <fullName evidence="2">TauD/TfdA-like domain-containing protein</fullName>
    </recommendedName>
</protein>
<comment type="caution">
    <text evidence="3">The sequence shown here is derived from an EMBL/GenBank/DDBJ whole genome shotgun (WGS) entry which is preliminary data.</text>
</comment>
<proteinExistence type="predicted"/>
<dbReference type="EMBL" id="VDCJ01000334">
    <property type="protein sequence ID" value="MRU23225.1"/>
    <property type="molecule type" value="Genomic_DNA"/>
</dbReference>
<sequence length="175" mass="19824">MSFDFYTDGAYLERHLRPHTLSLLCLVDTSQTGTWLASLQAALPLLSASEINALMRDDYYHVPPETFQVKVPKRLSSILDKVDGMYEVKAALHHSRGLTSIASNALHSLRRALQSVSIIKRWQPADLLIFSNLRCMHGRGEIQGQRWLQRCYGSYVFPSGTVFQLSQPLLFQGDE</sequence>
<dbReference type="Pfam" id="PF02668">
    <property type="entry name" value="TauD"/>
    <property type="match status" value="1"/>
</dbReference>
<dbReference type="Gene3D" id="3.60.130.10">
    <property type="entry name" value="Clavaminate synthase-like"/>
    <property type="match status" value="1"/>
</dbReference>
<dbReference type="GO" id="GO:0016706">
    <property type="term" value="F:2-oxoglutarate-dependent dioxygenase activity"/>
    <property type="evidence" value="ECO:0007669"/>
    <property type="project" value="UniProtKB-ARBA"/>
</dbReference>
<evidence type="ECO:0000256" key="1">
    <source>
        <dbReference type="ARBA" id="ARBA00023002"/>
    </source>
</evidence>
<accession>A0A9Q4MGL5</accession>
<evidence type="ECO:0000313" key="3">
    <source>
        <dbReference type="EMBL" id="MRU23225.1"/>
    </source>
</evidence>
<dbReference type="InterPro" id="IPR003819">
    <property type="entry name" value="TauD/TfdA-like"/>
</dbReference>
<evidence type="ECO:0000259" key="2">
    <source>
        <dbReference type="Pfam" id="PF02668"/>
    </source>
</evidence>
<dbReference type="Proteomes" id="UP000474061">
    <property type="component" value="Unassembled WGS sequence"/>
</dbReference>
<organism evidence="3 4">
    <name type="scientific">Xylella fastidiosa subsp. multiplex</name>
    <dbReference type="NCBI Taxonomy" id="644357"/>
    <lineage>
        <taxon>Bacteria</taxon>
        <taxon>Pseudomonadati</taxon>
        <taxon>Pseudomonadota</taxon>
        <taxon>Gammaproteobacteria</taxon>
        <taxon>Lysobacterales</taxon>
        <taxon>Lysobacteraceae</taxon>
        <taxon>Xylella</taxon>
    </lineage>
</organism>
<reference evidence="3" key="2">
    <citation type="journal article" date="2020" name="Appl. Environ. Microbiol.">
        <title>Multiple intercontinental introductions associated with the emergence of a plant pathogen in Europe.</title>
        <authorList>
            <person name="Landa B.B."/>
            <person name="Castillo A.I."/>
            <person name="Giampetruzzi A."/>
            <person name="Kahn A."/>
            <person name="Roman-Ecija M."/>
            <person name="Velasco-Amo M.P."/>
            <person name="Navas-Cortes J.A."/>
            <person name="Marco-Noales E."/>
            <person name="Barbe S."/>
            <person name="Moralejo E."/>
            <person name="Coletta-Filho H.D."/>
            <person name="Saldarelli P."/>
            <person name="Saponari M."/>
            <person name="Almeida R.P.P."/>
        </authorList>
    </citation>
    <scope>NUCLEOTIDE SEQUENCE</scope>
    <source>
        <strain evidence="3">XYL1981</strain>
    </source>
</reference>
<dbReference type="InterPro" id="IPR042098">
    <property type="entry name" value="TauD-like_sf"/>
</dbReference>
<dbReference type="AlphaFoldDB" id="A0A9Q4MGL5"/>
<evidence type="ECO:0000313" key="4">
    <source>
        <dbReference type="Proteomes" id="UP000474061"/>
    </source>
</evidence>